<sequence length="149" mass="16139">MPDVAANPGCHWLIVGGWLSVVAALLHIACIFGGPDWYRFFGAGEGMARAAARGDLRPTLITLAIGAVLLVWAAYAFSGAGSLPRLPLLRTGLIIITAIYLLRALLFVPLHFWRPQHSDSFAIWSSLIVLVYGAVYAVGTFKAWRHLAP</sequence>
<evidence type="ECO:0000313" key="3">
    <source>
        <dbReference type="Proteomes" id="UP000535078"/>
    </source>
</evidence>
<dbReference type="RefSeq" id="WP_167922342.1">
    <property type="nucleotide sequence ID" value="NZ_JAATIT010000004.1"/>
</dbReference>
<evidence type="ECO:0000256" key="1">
    <source>
        <dbReference type="SAM" id="Phobius"/>
    </source>
</evidence>
<organism evidence="2 3">
    <name type="scientific">Sphingopyxis italica</name>
    <dbReference type="NCBI Taxonomy" id="1129133"/>
    <lineage>
        <taxon>Bacteria</taxon>
        <taxon>Pseudomonadati</taxon>
        <taxon>Pseudomonadota</taxon>
        <taxon>Alphaproteobacteria</taxon>
        <taxon>Sphingomonadales</taxon>
        <taxon>Sphingomonadaceae</taxon>
        <taxon>Sphingopyxis</taxon>
    </lineage>
</organism>
<keyword evidence="1" id="KW-1133">Transmembrane helix</keyword>
<evidence type="ECO:0000313" key="2">
    <source>
        <dbReference type="EMBL" id="NJB90984.1"/>
    </source>
</evidence>
<feature type="transmembrane region" description="Helical" evidence="1">
    <location>
        <begin position="121"/>
        <end position="139"/>
    </location>
</feature>
<proteinExistence type="predicted"/>
<gene>
    <name evidence="2" type="ORF">GGR90_003186</name>
</gene>
<dbReference type="EMBL" id="JAATIT010000004">
    <property type="protein sequence ID" value="NJB90984.1"/>
    <property type="molecule type" value="Genomic_DNA"/>
</dbReference>
<feature type="transmembrane region" description="Helical" evidence="1">
    <location>
        <begin position="59"/>
        <end position="77"/>
    </location>
</feature>
<name>A0A7X5XTG0_9SPHN</name>
<dbReference type="AlphaFoldDB" id="A0A7X5XTG0"/>
<dbReference type="Proteomes" id="UP000535078">
    <property type="component" value="Unassembled WGS sequence"/>
</dbReference>
<keyword evidence="1" id="KW-0812">Transmembrane</keyword>
<keyword evidence="3" id="KW-1185">Reference proteome</keyword>
<feature type="transmembrane region" description="Helical" evidence="1">
    <location>
        <begin position="89"/>
        <end position="109"/>
    </location>
</feature>
<feature type="transmembrane region" description="Helical" evidence="1">
    <location>
        <begin position="12"/>
        <end position="38"/>
    </location>
</feature>
<reference evidence="2 3" key="1">
    <citation type="submission" date="2020-03" db="EMBL/GenBank/DDBJ databases">
        <title>Genomic Encyclopedia of Type Strains, Phase IV (KMG-IV): sequencing the most valuable type-strain genomes for metagenomic binning, comparative biology and taxonomic classification.</title>
        <authorList>
            <person name="Goeker M."/>
        </authorList>
    </citation>
    <scope>NUCLEOTIDE SEQUENCE [LARGE SCALE GENOMIC DNA]</scope>
    <source>
        <strain evidence="2 3">DSM 25229</strain>
    </source>
</reference>
<keyword evidence="1" id="KW-0472">Membrane</keyword>
<protein>
    <submittedName>
        <fullName evidence="2">Uncharacterized protein</fullName>
    </submittedName>
</protein>
<accession>A0A7X5XTG0</accession>
<comment type="caution">
    <text evidence="2">The sequence shown here is derived from an EMBL/GenBank/DDBJ whole genome shotgun (WGS) entry which is preliminary data.</text>
</comment>